<dbReference type="SMART" id="SM00355">
    <property type="entry name" value="ZnF_C2H2"/>
    <property type="match status" value="2"/>
</dbReference>
<dbReference type="GeneID" id="106770630"/>
<dbReference type="PANTHER" id="PTHR26374:SF456">
    <property type="entry name" value="ZINC FINGER PROTEIN ZAT5-LIKE"/>
    <property type="match status" value="1"/>
</dbReference>
<name>A0A1S3V0P8_VIGRR</name>
<dbReference type="AlphaFoldDB" id="A0A1S3V0P8"/>
<dbReference type="STRING" id="3916.A0A1S3V0P8"/>
<dbReference type="RefSeq" id="XP_014511916.2">
    <property type="nucleotide sequence ID" value="XM_014656430.2"/>
</dbReference>
<dbReference type="PROSITE" id="PS50157">
    <property type="entry name" value="ZINC_FINGER_C2H2_2"/>
    <property type="match status" value="2"/>
</dbReference>
<keyword evidence="2" id="KW-0479">Metal-binding</keyword>
<dbReference type="GO" id="GO:0008270">
    <property type="term" value="F:zinc ion binding"/>
    <property type="evidence" value="ECO:0007669"/>
    <property type="project" value="UniProtKB-KW"/>
</dbReference>
<dbReference type="SUPFAM" id="SSF57667">
    <property type="entry name" value="beta-beta-alpha zinc fingers"/>
    <property type="match status" value="2"/>
</dbReference>
<dbReference type="Pfam" id="PF13912">
    <property type="entry name" value="zf-C2H2_6"/>
    <property type="match status" value="2"/>
</dbReference>
<evidence type="ECO:0000256" key="1">
    <source>
        <dbReference type="ARBA" id="ARBA00004123"/>
    </source>
</evidence>
<keyword evidence="7" id="KW-0804">Transcription</keyword>
<dbReference type="InterPro" id="IPR036236">
    <property type="entry name" value="Znf_C2H2_sf"/>
</dbReference>
<evidence type="ECO:0000256" key="8">
    <source>
        <dbReference type="ARBA" id="ARBA00023242"/>
    </source>
</evidence>
<keyword evidence="12" id="KW-1185">Reference proteome</keyword>
<feature type="domain" description="C2H2-type" evidence="11">
    <location>
        <begin position="96"/>
        <end position="123"/>
    </location>
</feature>
<keyword evidence="4 9" id="KW-0863">Zinc-finger</keyword>
<evidence type="ECO:0000256" key="2">
    <source>
        <dbReference type="ARBA" id="ARBA00022723"/>
    </source>
</evidence>
<keyword evidence="6" id="KW-0805">Transcription regulation</keyword>
<evidence type="ECO:0000259" key="11">
    <source>
        <dbReference type="PROSITE" id="PS50157"/>
    </source>
</evidence>
<gene>
    <name evidence="13" type="primary">LOC106770630</name>
</gene>
<evidence type="ECO:0000256" key="7">
    <source>
        <dbReference type="ARBA" id="ARBA00023163"/>
    </source>
</evidence>
<keyword evidence="3" id="KW-0677">Repeat</keyword>
<evidence type="ECO:0000256" key="10">
    <source>
        <dbReference type="SAM" id="MobiDB-lite"/>
    </source>
</evidence>
<feature type="compositionally biased region" description="Low complexity" evidence="10">
    <location>
        <begin position="38"/>
        <end position="54"/>
    </location>
</feature>
<protein>
    <submittedName>
        <fullName evidence="13">Zinc finger protein ZAT11</fullName>
    </submittedName>
</protein>
<dbReference type="PANTHER" id="PTHR26374">
    <property type="entry name" value="ZINC FINGER PROTEIN ZAT5"/>
    <property type="match status" value="1"/>
</dbReference>
<dbReference type="KEGG" id="vra:106770630"/>
<keyword evidence="5" id="KW-0862">Zinc</keyword>
<proteinExistence type="predicted"/>
<accession>A0A1S3V0P8</accession>
<dbReference type="InterPro" id="IPR013087">
    <property type="entry name" value="Znf_C2H2_type"/>
</dbReference>
<evidence type="ECO:0000313" key="12">
    <source>
        <dbReference type="Proteomes" id="UP000087766"/>
    </source>
</evidence>
<feature type="domain" description="C2H2-type" evidence="11">
    <location>
        <begin position="165"/>
        <end position="187"/>
    </location>
</feature>
<evidence type="ECO:0000256" key="3">
    <source>
        <dbReference type="ARBA" id="ARBA00022737"/>
    </source>
</evidence>
<evidence type="ECO:0000256" key="9">
    <source>
        <dbReference type="PROSITE-ProRule" id="PRU00042"/>
    </source>
</evidence>
<dbReference type="Gene3D" id="3.30.160.60">
    <property type="entry name" value="Classic Zinc Finger"/>
    <property type="match status" value="1"/>
</dbReference>
<sequence>MHTQHKLQLLSKDQMIIIKPKHNKRQRAPSPPTFANPTSTSIDSATTSTTTTTTPFESIEEEQDMVNCLILLAQGTHHVAPDQNINHKRSTNPRVFRCKTCNKCFPSFQSLGGHRTSHRKPKHYTTDVEAVTATSVRDNDLITTTTLSLKPPTRVNNFTIATRVHRCSTCYAEFSSGQALGGHMRRHRNVVNVSSTTSISADGGGSQEYHGAKKPLNLDLNIPAPEEDQGESTFSFLQPKNLIVFSSSLLNCNY</sequence>
<keyword evidence="8" id="KW-0539">Nucleus</keyword>
<feature type="region of interest" description="Disordered" evidence="10">
    <location>
        <begin position="21"/>
        <end position="54"/>
    </location>
</feature>
<evidence type="ECO:0000256" key="4">
    <source>
        <dbReference type="ARBA" id="ARBA00022771"/>
    </source>
</evidence>
<comment type="subcellular location">
    <subcellularLocation>
        <location evidence="1">Nucleus</location>
    </subcellularLocation>
</comment>
<evidence type="ECO:0000256" key="5">
    <source>
        <dbReference type="ARBA" id="ARBA00022833"/>
    </source>
</evidence>
<reference evidence="12" key="1">
    <citation type="journal article" date="2014" name="Nat. Commun.">
        <title>Genome sequence of mungbean and insights into evolution within Vigna species.</title>
        <authorList>
            <person name="Kang Y.J."/>
            <person name="Kim S.K."/>
            <person name="Kim M.Y."/>
            <person name="Lestari P."/>
            <person name="Kim K.H."/>
            <person name="Ha B.K."/>
            <person name="Jun T.H."/>
            <person name="Hwang W.J."/>
            <person name="Lee T."/>
            <person name="Lee J."/>
            <person name="Shim S."/>
            <person name="Yoon M.Y."/>
            <person name="Jang Y.E."/>
            <person name="Han K.S."/>
            <person name="Taeprayoon P."/>
            <person name="Yoon N."/>
            <person name="Somta P."/>
            <person name="Tanya P."/>
            <person name="Kim K.S."/>
            <person name="Gwag J.G."/>
            <person name="Moon J.K."/>
            <person name="Lee Y.H."/>
            <person name="Park B.S."/>
            <person name="Bombarely A."/>
            <person name="Doyle J.J."/>
            <person name="Jackson S.A."/>
            <person name="Schafleitner R."/>
            <person name="Srinives P."/>
            <person name="Varshney R.K."/>
            <person name="Lee S.H."/>
        </authorList>
    </citation>
    <scope>NUCLEOTIDE SEQUENCE [LARGE SCALE GENOMIC DNA]</scope>
    <source>
        <strain evidence="12">cv. VC1973A</strain>
    </source>
</reference>
<reference evidence="13" key="2">
    <citation type="submission" date="2025-08" db="UniProtKB">
        <authorList>
            <consortium name="RefSeq"/>
        </authorList>
    </citation>
    <scope>IDENTIFICATION</scope>
    <source>
        <tissue evidence="13">Leaf</tissue>
    </source>
</reference>
<dbReference type="PROSITE" id="PS00028">
    <property type="entry name" value="ZINC_FINGER_C2H2_1"/>
    <property type="match status" value="2"/>
</dbReference>
<dbReference type="Proteomes" id="UP000087766">
    <property type="component" value="Chromosome 8"/>
</dbReference>
<evidence type="ECO:0000313" key="13">
    <source>
        <dbReference type="RefSeq" id="XP_014511916.2"/>
    </source>
</evidence>
<evidence type="ECO:0000256" key="6">
    <source>
        <dbReference type="ARBA" id="ARBA00023015"/>
    </source>
</evidence>
<organism evidence="12 13">
    <name type="scientific">Vigna radiata var. radiata</name>
    <name type="common">Mung bean</name>
    <name type="synonym">Phaseolus aureus</name>
    <dbReference type="NCBI Taxonomy" id="3916"/>
    <lineage>
        <taxon>Eukaryota</taxon>
        <taxon>Viridiplantae</taxon>
        <taxon>Streptophyta</taxon>
        <taxon>Embryophyta</taxon>
        <taxon>Tracheophyta</taxon>
        <taxon>Spermatophyta</taxon>
        <taxon>Magnoliopsida</taxon>
        <taxon>eudicotyledons</taxon>
        <taxon>Gunneridae</taxon>
        <taxon>Pentapetalae</taxon>
        <taxon>rosids</taxon>
        <taxon>fabids</taxon>
        <taxon>Fabales</taxon>
        <taxon>Fabaceae</taxon>
        <taxon>Papilionoideae</taxon>
        <taxon>50 kb inversion clade</taxon>
        <taxon>NPAAA clade</taxon>
        <taxon>indigoferoid/millettioid clade</taxon>
        <taxon>Phaseoleae</taxon>
        <taxon>Vigna</taxon>
    </lineage>
</organism>
<dbReference type="GO" id="GO:0005634">
    <property type="term" value="C:nucleus"/>
    <property type="evidence" value="ECO:0007669"/>
    <property type="project" value="UniProtKB-SubCell"/>
</dbReference>
<dbReference type="OrthoDB" id="6077919at2759"/>